<feature type="domain" description="Histidine kinase/HSP90-like ATPase" evidence="1">
    <location>
        <begin position="14"/>
        <end position="137"/>
    </location>
</feature>
<protein>
    <submittedName>
        <fullName evidence="2">Anti-sigma regulatory factor</fullName>
    </submittedName>
</protein>
<accession>A0ABQ3HNB1</accession>
<evidence type="ECO:0000313" key="3">
    <source>
        <dbReference type="Proteomes" id="UP000597341"/>
    </source>
</evidence>
<name>A0ABQ3HNB1_9ACTN</name>
<keyword evidence="3" id="KW-1185">Reference proteome</keyword>
<comment type="caution">
    <text evidence="2">The sequence shown here is derived from an EMBL/GenBank/DDBJ whole genome shotgun (WGS) entry which is preliminary data.</text>
</comment>
<dbReference type="Proteomes" id="UP000597341">
    <property type="component" value="Unassembled WGS sequence"/>
</dbReference>
<evidence type="ECO:0000259" key="1">
    <source>
        <dbReference type="Pfam" id="PF13581"/>
    </source>
</evidence>
<organism evidence="2 3">
    <name type="scientific">Nocardioides flavus</name>
    <name type="common">ex Wang et al. 2016</name>
    <dbReference type="NCBI Taxonomy" id="2058780"/>
    <lineage>
        <taxon>Bacteria</taxon>
        <taxon>Bacillati</taxon>
        <taxon>Actinomycetota</taxon>
        <taxon>Actinomycetes</taxon>
        <taxon>Propionibacteriales</taxon>
        <taxon>Nocardioidaceae</taxon>
        <taxon>Nocardioides</taxon>
    </lineage>
</organism>
<dbReference type="InterPro" id="IPR036890">
    <property type="entry name" value="HATPase_C_sf"/>
</dbReference>
<dbReference type="SUPFAM" id="SSF55874">
    <property type="entry name" value="ATPase domain of HSP90 chaperone/DNA topoisomerase II/histidine kinase"/>
    <property type="match status" value="1"/>
</dbReference>
<dbReference type="Gene3D" id="3.30.565.10">
    <property type="entry name" value="Histidine kinase-like ATPase, C-terminal domain"/>
    <property type="match status" value="1"/>
</dbReference>
<sequence length="144" mass="15730">MPESPVAVERIEAPVEPESLDLVQDRLESWLADHDGVSVTDRTRFEMALVEIVANVVEHAFALDADVRGRLLTVELRLTRELLEARLSDNGLPAALDLGAVTMPDEDATSGRGLALAVAAVDELTYDRVDGCNHWRLVCRRAAG</sequence>
<dbReference type="EMBL" id="BNAD01000013">
    <property type="protein sequence ID" value="GHE18756.1"/>
    <property type="molecule type" value="Genomic_DNA"/>
</dbReference>
<proteinExistence type="predicted"/>
<dbReference type="Pfam" id="PF13581">
    <property type="entry name" value="HATPase_c_2"/>
    <property type="match status" value="1"/>
</dbReference>
<dbReference type="RefSeq" id="WP_191280652.1">
    <property type="nucleotide sequence ID" value="NZ_BNAD01000013.1"/>
</dbReference>
<evidence type="ECO:0000313" key="2">
    <source>
        <dbReference type="EMBL" id="GHE18756.1"/>
    </source>
</evidence>
<reference evidence="3" key="1">
    <citation type="journal article" date="2019" name="Int. J. Syst. Evol. Microbiol.">
        <title>The Global Catalogue of Microorganisms (GCM) 10K type strain sequencing project: providing services to taxonomists for standard genome sequencing and annotation.</title>
        <authorList>
            <consortium name="The Broad Institute Genomics Platform"/>
            <consortium name="The Broad Institute Genome Sequencing Center for Infectious Disease"/>
            <person name="Wu L."/>
            <person name="Ma J."/>
        </authorList>
    </citation>
    <scope>NUCLEOTIDE SEQUENCE [LARGE SCALE GENOMIC DNA]</scope>
    <source>
        <strain evidence="3">CGMCC 1.12791</strain>
    </source>
</reference>
<gene>
    <name evidence="2" type="ORF">GCM10011376_33660</name>
</gene>
<dbReference type="CDD" id="cd16936">
    <property type="entry name" value="HATPase_RsbW-like"/>
    <property type="match status" value="1"/>
</dbReference>
<dbReference type="InterPro" id="IPR003594">
    <property type="entry name" value="HATPase_dom"/>
</dbReference>